<dbReference type="SUPFAM" id="SSF46894">
    <property type="entry name" value="C-terminal effector domain of the bipartite response regulators"/>
    <property type="match status" value="1"/>
</dbReference>
<organism evidence="5 6">
    <name type="scientific">Isobaculum melis</name>
    <dbReference type="NCBI Taxonomy" id="142588"/>
    <lineage>
        <taxon>Bacteria</taxon>
        <taxon>Bacillati</taxon>
        <taxon>Bacillota</taxon>
        <taxon>Bacilli</taxon>
        <taxon>Lactobacillales</taxon>
        <taxon>Carnobacteriaceae</taxon>
        <taxon>Isobaculum</taxon>
    </lineage>
</organism>
<evidence type="ECO:0000256" key="1">
    <source>
        <dbReference type="ARBA" id="ARBA00023015"/>
    </source>
</evidence>
<dbReference type="Pfam" id="PF25873">
    <property type="entry name" value="WHD_MalT"/>
    <property type="match status" value="1"/>
</dbReference>
<dbReference type="InterPro" id="IPR059106">
    <property type="entry name" value="WHD_MalT"/>
</dbReference>
<dbReference type="SMART" id="SM00421">
    <property type="entry name" value="HTH_LUXR"/>
    <property type="match status" value="1"/>
</dbReference>
<keyword evidence="3" id="KW-0804">Transcription</keyword>
<dbReference type="EMBL" id="FOHA01000026">
    <property type="protein sequence ID" value="SES06889.1"/>
    <property type="molecule type" value="Genomic_DNA"/>
</dbReference>
<dbReference type="Pfam" id="PF00196">
    <property type="entry name" value="GerE"/>
    <property type="match status" value="1"/>
</dbReference>
<dbReference type="GO" id="GO:0006355">
    <property type="term" value="P:regulation of DNA-templated transcription"/>
    <property type="evidence" value="ECO:0007669"/>
    <property type="project" value="InterPro"/>
</dbReference>
<keyword evidence="1" id="KW-0805">Transcription regulation</keyword>
<dbReference type="PRINTS" id="PR00038">
    <property type="entry name" value="HTHLUXR"/>
</dbReference>
<dbReference type="GO" id="GO:0003677">
    <property type="term" value="F:DNA binding"/>
    <property type="evidence" value="ECO:0007669"/>
    <property type="project" value="UniProtKB-KW"/>
</dbReference>
<protein>
    <submittedName>
        <fullName evidence="5">LuxR family transcriptional regulator, maltose regulon positive regulatory protein</fullName>
    </submittedName>
</protein>
<dbReference type="PANTHER" id="PTHR44688">
    <property type="entry name" value="DNA-BINDING TRANSCRIPTIONAL ACTIVATOR DEVR_DOSR"/>
    <property type="match status" value="1"/>
</dbReference>
<dbReference type="Gene3D" id="1.10.10.10">
    <property type="entry name" value="Winged helix-like DNA-binding domain superfamily/Winged helix DNA-binding domain"/>
    <property type="match status" value="1"/>
</dbReference>
<name>A0A1H9UC09_9LACT</name>
<evidence type="ECO:0000256" key="2">
    <source>
        <dbReference type="ARBA" id="ARBA00023125"/>
    </source>
</evidence>
<accession>A0A1H9UC09</accession>
<gene>
    <name evidence="5" type="ORF">SAMN04488559_12620</name>
</gene>
<dbReference type="STRING" id="142588.SAMN04488559_12620"/>
<evidence type="ECO:0000256" key="3">
    <source>
        <dbReference type="ARBA" id="ARBA00023163"/>
    </source>
</evidence>
<dbReference type="InterPro" id="IPR016032">
    <property type="entry name" value="Sig_transdc_resp-reg_C-effctor"/>
</dbReference>
<feature type="domain" description="HTH luxR-type" evidence="4">
    <location>
        <begin position="790"/>
        <end position="855"/>
    </location>
</feature>
<dbReference type="InterPro" id="IPR036388">
    <property type="entry name" value="WH-like_DNA-bd_sf"/>
</dbReference>
<proteinExistence type="predicted"/>
<evidence type="ECO:0000313" key="6">
    <source>
        <dbReference type="Proteomes" id="UP000198948"/>
    </source>
</evidence>
<sequence length="857" mass="98707">MEKRILNGRIRQPEVRKKIVRRPLLMNKIYGITTKKLLVVEAGAGRGKTTAVTAFLSDYPKEQIKWVSLGKDCNHLYVFWSYLVEVLQTQLGELKQEFLAFFQATVNKETIDDGIAFLSNGLFESEDFFLVLDDFHLIENEEVLQSFALFLSQMPATVHVLLLTRHRPKLYLGNLEMDDQLQYIVEKDFFLSENEALKFVEEAVGAALTQEEKQQFITIADGWIGGLQLLIAANLRTGIIKLNELEKSDKVLSDYLSKEIFQQLTTEEQTFLVQTASFSYLNEALSHALLPQIDFQECIMQLMHKNLLIECVDLNHQIYQYHPILKDFLMLQFEKKALAEQKQLKAVAASSFIQQGDLDEGIRLLLEIEDYAQMMALIIDLPQTIRSAYYVGEVPIPEAIQNIDFAYQKIFYHYSNLEYAVCQEIIDALEKKYPEKNEIKAIAGIKILLGIQPFSIEQLSITVAEIKQLQLTPTSKAFILLKNAAVLYFRDQFVEAIDLVKSSMALNQQTNNSFLTYFNQNLLAQLYEETGELNQSLALLKATKKMIAKMKYGQSIKKNYELTFYMTISGIYLKRLDLENAEKTLLKVSQQQHEHVALAYQYNQAEFFYLSNRPEEAFQVVQKIEDEALGHYSVLTKSILLKYCLKYNQLSKAFQDSYVTLYHQEKNNHSLNNQLFYSMILVKQAQPEQAIEVIDQILIKSRKNQIFLKIIEANLLKLSILLAQPNADQRLLKNLYSESLYYASDNEIKAPFYFYQEVVCQLDTQFSQELAAQLEPKEQAFHQQLLAVCDVADKDLLTAREHEVLIEIAKGATNRQMAEKLFISEATIKTHILNIYRKLEVNSRVTVVAKAKEMGLL</sequence>
<dbReference type="OrthoDB" id="1137593at2"/>
<dbReference type="InterPro" id="IPR027417">
    <property type="entry name" value="P-loop_NTPase"/>
</dbReference>
<evidence type="ECO:0000313" key="5">
    <source>
        <dbReference type="EMBL" id="SES06889.1"/>
    </source>
</evidence>
<dbReference type="PROSITE" id="PS50043">
    <property type="entry name" value="HTH_LUXR_2"/>
    <property type="match status" value="1"/>
</dbReference>
<dbReference type="SUPFAM" id="SSF52540">
    <property type="entry name" value="P-loop containing nucleoside triphosphate hydrolases"/>
    <property type="match status" value="1"/>
</dbReference>
<keyword evidence="2" id="KW-0238">DNA-binding</keyword>
<keyword evidence="6" id="KW-1185">Reference proteome</keyword>
<dbReference type="AlphaFoldDB" id="A0A1H9UC09"/>
<dbReference type="RefSeq" id="WP_092654041.1">
    <property type="nucleotide sequence ID" value="NZ_FOHA01000026.1"/>
</dbReference>
<dbReference type="InterPro" id="IPR000792">
    <property type="entry name" value="Tscrpt_reg_LuxR_C"/>
</dbReference>
<dbReference type="CDD" id="cd06170">
    <property type="entry name" value="LuxR_C_like"/>
    <property type="match status" value="1"/>
</dbReference>
<evidence type="ECO:0000259" key="4">
    <source>
        <dbReference type="PROSITE" id="PS50043"/>
    </source>
</evidence>
<dbReference type="Proteomes" id="UP000198948">
    <property type="component" value="Unassembled WGS sequence"/>
</dbReference>
<dbReference type="PANTHER" id="PTHR44688:SF16">
    <property type="entry name" value="DNA-BINDING TRANSCRIPTIONAL ACTIVATOR DEVR_DOSR"/>
    <property type="match status" value="1"/>
</dbReference>
<reference evidence="5 6" key="1">
    <citation type="submission" date="2016-10" db="EMBL/GenBank/DDBJ databases">
        <authorList>
            <person name="de Groot N.N."/>
        </authorList>
    </citation>
    <scope>NUCLEOTIDE SEQUENCE [LARGE SCALE GENOMIC DNA]</scope>
    <source>
        <strain evidence="5 6">DSM 13760</strain>
    </source>
</reference>